<sequence length="128" mass="14028">MIEYRLSLLEQPGNLLAIAFDCDADDLAHAIEQAQNAYPEGRILACTPLADIPERYWAITGSIPGDDASTTLTLTARTKLHAIRAFEDEMWADEPDADVQRESLKLEHGVCVFIESIVASASPIEIVS</sequence>
<gene>
    <name evidence="1" type="ORF">HW932_20125</name>
</gene>
<evidence type="ECO:0000313" key="2">
    <source>
        <dbReference type="Proteomes" id="UP000592294"/>
    </source>
</evidence>
<proteinExistence type="predicted"/>
<reference evidence="1 2" key="1">
    <citation type="submission" date="2020-06" db="EMBL/GenBank/DDBJ databases">
        <title>Whole-genome sequence of Allochromatium humboldtianum DSM 21881, type strain.</title>
        <authorList>
            <person name="Kyndt J.A."/>
            <person name="Meyer T.E."/>
        </authorList>
    </citation>
    <scope>NUCLEOTIDE SEQUENCE [LARGE SCALE GENOMIC DNA]</scope>
    <source>
        <strain evidence="1 2">DSM 21881</strain>
    </source>
</reference>
<dbReference type="EMBL" id="JABZEO010000026">
    <property type="protein sequence ID" value="NVZ11559.1"/>
    <property type="molecule type" value="Genomic_DNA"/>
</dbReference>
<comment type="caution">
    <text evidence="1">The sequence shown here is derived from an EMBL/GenBank/DDBJ whole genome shotgun (WGS) entry which is preliminary data.</text>
</comment>
<dbReference type="AlphaFoldDB" id="A0A850R9Z3"/>
<organism evidence="1 2">
    <name type="scientific">Allochromatium humboldtianum</name>
    <dbReference type="NCBI Taxonomy" id="504901"/>
    <lineage>
        <taxon>Bacteria</taxon>
        <taxon>Pseudomonadati</taxon>
        <taxon>Pseudomonadota</taxon>
        <taxon>Gammaproteobacteria</taxon>
        <taxon>Chromatiales</taxon>
        <taxon>Chromatiaceae</taxon>
        <taxon>Allochromatium</taxon>
    </lineage>
</organism>
<dbReference type="Proteomes" id="UP000592294">
    <property type="component" value="Unassembled WGS sequence"/>
</dbReference>
<accession>A0A850R9Z3</accession>
<evidence type="ECO:0000313" key="1">
    <source>
        <dbReference type="EMBL" id="NVZ11559.1"/>
    </source>
</evidence>
<dbReference type="RefSeq" id="WP_176978250.1">
    <property type="nucleotide sequence ID" value="NZ_JABZEO010000026.1"/>
</dbReference>
<name>A0A850R9Z3_9GAMM</name>
<protein>
    <submittedName>
        <fullName evidence="1">Uncharacterized protein</fullName>
    </submittedName>
</protein>
<keyword evidence="2" id="KW-1185">Reference proteome</keyword>